<sequence length="48" mass="5724">MGKYQLDYKGMQQVKRFHEKHSNVKTDKKARVSQLKAQFLEKAKKKSK</sequence>
<evidence type="ECO:0008006" key="3">
    <source>
        <dbReference type="Google" id="ProtNLM"/>
    </source>
</evidence>
<organism evidence="1 2">
    <name type="scientific">Candidatus Streptococcus faecavium</name>
    <dbReference type="NCBI Taxonomy" id="2838763"/>
    <lineage>
        <taxon>Bacteria</taxon>
        <taxon>Bacillati</taxon>
        <taxon>Bacillota</taxon>
        <taxon>Bacilli</taxon>
        <taxon>Lactobacillales</taxon>
        <taxon>Streptococcaceae</taxon>
        <taxon>Streptococcus</taxon>
    </lineage>
</organism>
<dbReference type="EMBL" id="DXBD01000004">
    <property type="protein sequence ID" value="HIZ66965.1"/>
    <property type="molecule type" value="Genomic_DNA"/>
</dbReference>
<name>A0A9D2JTF8_9STRE</name>
<proteinExistence type="predicted"/>
<evidence type="ECO:0000313" key="2">
    <source>
        <dbReference type="Proteomes" id="UP000824058"/>
    </source>
</evidence>
<dbReference type="AlphaFoldDB" id="A0A9D2JTF8"/>
<reference evidence="1" key="1">
    <citation type="journal article" date="2021" name="PeerJ">
        <title>Extensive microbial diversity within the chicken gut microbiome revealed by metagenomics and culture.</title>
        <authorList>
            <person name="Gilroy R."/>
            <person name="Ravi A."/>
            <person name="Getino M."/>
            <person name="Pursley I."/>
            <person name="Horton D.L."/>
            <person name="Alikhan N.F."/>
            <person name="Baker D."/>
            <person name="Gharbi K."/>
            <person name="Hall N."/>
            <person name="Watson M."/>
            <person name="Adriaenssens E.M."/>
            <person name="Foster-Nyarko E."/>
            <person name="Jarju S."/>
            <person name="Secka A."/>
            <person name="Antonio M."/>
            <person name="Oren A."/>
            <person name="Chaudhuri R.R."/>
            <person name="La Ragione R."/>
            <person name="Hildebrand F."/>
            <person name="Pallen M.J."/>
        </authorList>
    </citation>
    <scope>NUCLEOTIDE SEQUENCE</scope>
    <source>
        <strain evidence="1">ChiBcolR9-63</strain>
    </source>
</reference>
<comment type="caution">
    <text evidence="1">The sequence shown here is derived from an EMBL/GenBank/DDBJ whole genome shotgun (WGS) entry which is preliminary data.</text>
</comment>
<evidence type="ECO:0000313" key="1">
    <source>
        <dbReference type="EMBL" id="HIZ66965.1"/>
    </source>
</evidence>
<reference evidence="1" key="2">
    <citation type="submission" date="2021-04" db="EMBL/GenBank/DDBJ databases">
        <authorList>
            <person name="Gilroy R."/>
        </authorList>
    </citation>
    <scope>NUCLEOTIDE SEQUENCE</scope>
    <source>
        <strain evidence="1">ChiBcolR9-63</strain>
    </source>
</reference>
<protein>
    <recommendedName>
        <fullName evidence="3">30S ribosomal protein S10</fullName>
    </recommendedName>
</protein>
<accession>A0A9D2JTF8</accession>
<gene>
    <name evidence="1" type="ORF">H9965_00530</name>
</gene>
<dbReference type="Proteomes" id="UP000824058">
    <property type="component" value="Unassembled WGS sequence"/>
</dbReference>